<comment type="caution">
    <text evidence="4">The sequence shown here is derived from an EMBL/GenBank/DDBJ whole genome shotgun (WGS) entry which is preliminary data.</text>
</comment>
<dbReference type="CDD" id="cd02440">
    <property type="entry name" value="AdoMet_MTases"/>
    <property type="match status" value="1"/>
</dbReference>
<dbReference type="Gene3D" id="3.40.50.150">
    <property type="entry name" value="Vaccinia Virus protein VP39"/>
    <property type="match status" value="1"/>
</dbReference>
<dbReference type="Pfam" id="PF01555">
    <property type="entry name" value="N6_N4_Mtase"/>
    <property type="match status" value="1"/>
</dbReference>
<dbReference type="InterPro" id="IPR029063">
    <property type="entry name" value="SAM-dependent_MTases_sf"/>
</dbReference>
<evidence type="ECO:0000256" key="1">
    <source>
        <dbReference type="ARBA" id="ARBA00022603"/>
    </source>
</evidence>
<evidence type="ECO:0000256" key="2">
    <source>
        <dbReference type="ARBA" id="ARBA00022679"/>
    </source>
</evidence>
<proteinExistence type="predicted"/>
<protein>
    <recommendedName>
        <fullName evidence="3">DNA methylase N-4/N-6 domain-containing protein</fullName>
    </recommendedName>
</protein>
<dbReference type="GO" id="GO:0032259">
    <property type="term" value="P:methylation"/>
    <property type="evidence" value="ECO:0007669"/>
    <property type="project" value="UniProtKB-KW"/>
</dbReference>
<feature type="non-terminal residue" evidence="4">
    <location>
        <position position="140"/>
    </location>
</feature>
<dbReference type="GO" id="GO:0008170">
    <property type="term" value="F:N-methyltransferase activity"/>
    <property type="evidence" value="ECO:0007669"/>
    <property type="project" value="InterPro"/>
</dbReference>
<dbReference type="GO" id="GO:0003677">
    <property type="term" value="F:DNA binding"/>
    <property type="evidence" value="ECO:0007669"/>
    <property type="project" value="InterPro"/>
</dbReference>
<dbReference type="AlphaFoldDB" id="X1QLF1"/>
<dbReference type="PRINTS" id="PR00508">
    <property type="entry name" value="S21N4MTFRASE"/>
</dbReference>
<sequence>MHSNLSYYSENSIRHPAKMSILLTKWILQKFTKEGETVIDPMSGIGTTLLEAININRNCIAVEFEKKFVDWTNENIKLLNKNKPIDRRGKGVVLQGDARNLTDVLNKQADKIVFSPPYCETEAFHDQDFTLRSTKVNPSS</sequence>
<keyword evidence="1" id="KW-0489">Methyltransferase</keyword>
<evidence type="ECO:0000313" key="4">
    <source>
        <dbReference type="EMBL" id="GAI51835.1"/>
    </source>
</evidence>
<dbReference type="EMBL" id="BARV01041555">
    <property type="protein sequence ID" value="GAI51835.1"/>
    <property type="molecule type" value="Genomic_DNA"/>
</dbReference>
<feature type="domain" description="DNA methylase N-4/N-6" evidence="3">
    <location>
        <begin position="6"/>
        <end position="73"/>
    </location>
</feature>
<dbReference type="InterPro" id="IPR001091">
    <property type="entry name" value="RM_Methyltransferase"/>
</dbReference>
<dbReference type="SUPFAM" id="SSF53335">
    <property type="entry name" value="S-adenosyl-L-methionine-dependent methyltransferases"/>
    <property type="match status" value="1"/>
</dbReference>
<accession>X1QLF1</accession>
<name>X1QLF1_9ZZZZ</name>
<dbReference type="InterPro" id="IPR002941">
    <property type="entry name" value="DNA_methylase_N4/N6"/>
</dbReference>
<gene>
    <name evidence="4" type="ORF">S06H3_62853</name>
</gene>
<evidence type="ECO:0000259" key="3">
    <source>
        <dbReference type="Pfam" id="PF01555"/>
    </source>
</evidence>
<keyword evidence="2" id="KW-0808">Transferase</keyword>
<organism evidence="4">
    <name type="scientific">marine sediment metagenome</name>
    <dbReference type="NCBI Taxonomy" id="412755"/>
    <lineage>
        <taxon>unclassified sequences</taxon>
        <taxon>metagenomes</taxon>
        <taxon>ecological metagenomes</taxon>
    </lineage>
</organism>
<reference evidence="4" key="1">
    <citation type="journal article" date="2014" name="Front. Microbiol.">
        <title>High frequency of phylogenetically diverse reductive dehalogenase-homologous genes in deep subseafloor sedimentary metagenomes.</title>
        <authorList>
            <person name="Kawai M."/>
            <person name="Futagami T."/>
            <person name="Toyoda A."/>
            <person name="Takaki Y."/>
            <person name="Nishi S."/>
            <person name="Hori S."/>
            <person name="Arai W."/>
            <person name="Tsubouchi T."/>
            <person name="Morono Y."/>
            <person name="Uchiyama I."/>
            <person name="Ito T."/>
            <person name="Fujiyama A."/>
            <person name="Inagaki F."/>
            <person name="Takami H."/>
        </authorList>
    </citation>
    <scope>NUCLEOTIDE SEQUENCE</scope>
    <source>
        <strain evidence="4">Expedition CK06-06</strain>
    </source>
</reference>